<dbReference type="InterPro" id="IPR036390">
    <property type="entry name" value="WH_DNA-bd_sf"/>
</dbReference>
<dbReference type="InterPro" id="IPR011663">
    <property type="entry name" value="UTRA"/>
</dbReference>
<dbReference type="SMART" id="SM00345">
    <property type="entry name" value="HTH_GNTR"/>
    <property type="match status" value="1"/>
</dbReference>
<feature type="compositionally biased region" description="Polar residues" evidence="4">
    <location>
        <begin position="8"/>
        <end position="19"/>
    </location>
</feature>
<keyword evidence="3" id="KW-0804">Transcription</keyword>
<dbReference type="RefSeq" id="WP_186948562.1">
    <property type="nucleotide sequence ID" value="NZ_JACOGF010000009.1"/>
</dbReference>
<accession>A0ABR6ZTV1</accession>
<name>A0ABR6ZTV1_9BURK</name>
<dbReference type="InterPro" id="IPR036388">
    <property type="entry name" value="WH-like_DNA-bd_sf"/>
</dbReference>
<evidence type="ECO:0000256" key="1">
    <source>
        <dbReference type="ARBA" id="ARBA00023015"/>
    </source>
</evidence>
<dbReference type="CDD" id="cd07377">
    <property type="entry name" value="WHTH_GntR"/>
    <property type="match status" value="1"/>
</dbReference>
<dbReference type="EMBL" id="JACOGF010000009">
    <property type="protein sequence ID" value="MBC3919296.1"/>
    <property type="molecule type" value="Genomic_DNA"/>
</dbReference>
<dbReference type="PANTHER" id="PTHR44846">
    <property type="entry name" value="MANNOSYL-D-GLYCERATE TRANSPORT/METABOLISM SYSTEM REPRESSOR MNGR-RELATED"/>
    <property type="match status" value="1"/>
</dbReference>
<evidence type="ECO:0000313" key="6">
    <source>
        <dbReference type="EMBL" id="MBC3919296.1"/>
    </source>
</evidence>
<proteinExistence type="predicted"/>
<dbReference type="PRINTS" id="PR00035">
    <property type="entry name" value="HTHGNTR"/>
</dbReference>
<dbReference type="Pfam" id="PF07702">
    <property type="entry name" value="UTRA"/>
    <property type="match status" value="1"/>
</dbReference>
<evidence type="ECO:0000259" key="5">
    <source>
        <dbReference type="PROSITE" id="PS50949"/>
    </source>
</evidence>
<dbReference type="Pfam" id="PF00392">
    <property type="entry name" value="GntR"/>
    <property type="match status" value="1"/>
</dbReference>
<dbReference type="InterPro" id="IPR000524">
    <property type="entry name" value="Tscrpt_reg_HTH_GntR"/>
</dbReference>
<reference evidence="6 7" key="1">
    <citation type="submission" date="2020-08" db="EMBL/GenBank/DDBJ databases">
        <title>Novel species isolated from subtropical streams in China.</title>
        <authorList>
            <person name="Lu H."/>
        </authorList>
    </citation>
    <scope>NUCLEOTIDE SEQUENCE [LARGE SCALE GENOMIC DNA]</scope>
    <source>
        <strain evidence="6 7">CY18W</strain>
    </source>
</reference>
<dbReference type="Proteomes" id="UP000650424">
    <property type="component" value="Unassembled WGS sequence"/>
</dbReference>
<evidence type="ECO:0000256" key="2">
    <source>
        <dbReference type="ARBA" id="ARBA00023125"/>
    </source>
</evidence>
<feature type="domain" description="HTH gntR-type" evidence="5">
    <location>
        <begin position="23"/>
        <end position="91"/>
    </location>
</feature>
<dbReference type="SMART" id="SM00866">
    <property type="entry name" value="UTRA"/>
    <property type="match status" value="1"/>
</dbReference>
<dbReference type="SUPFAM" id="SSF64288">
    <property type="entry name" value="Chorismate lyase-like"/>
    <property type="match status" value="1"/>
</dbReference>
<dbReference type="SUPFAM" id="SSF46785">
    <property type="entry name" value="Winged helix' DNA-binding domain"/>
    <property type="match status" value="1"/>
</dbReference>
<dbReference type="Gene3D" id="1.10.10.10">
    <property type="entry name" value="Winged helix-like DNA-binding domain superfamily/Winged helix DNA-binding domain"/>
    <property type="match status" value="1"/>
</dbReference>
<gene>
    <name evidence="6" type="ORF">H8L32_17535</name>
</gene>
<feature type="region of interest" description="Disordered" evidence="4">
    <location>
        <begin position="1"/>
        <end position="21"/>
    </location>
</feature>
<protein>
    <submittedName>
        <fullName evidence="6">GntR family transcriptional regulator</fullName>
    </submittedName>
</protein>
<keyword evidence="7" id="KW-1185">Reference proteome</keyword>
<dbReference type="PANTHER" id="PTHR44846:SF17">
    <property type="entry name" value="GNTR-FAMILY TRANSCRIPTIONAL REGULATOR"/>
    <property type="match status" value="1"/>
</dbReference>
<dbReference type="Gene3D" id="3.40.1410.10">
    <property type="entry name" value="Chorismate lyase-like"/>
    <property type="match status" value="1"/>
</dbReference>
<evidence type="ECO:0000256" key="4">
    <source>
        <dbReference type="SAM" id="MobiDB-lite"/>
    </source>
</evidence>
<sequence length="260" mass="29104">MRTKRQSSETIPTNQNPVEKSSAPLYRQLAETLQLHMESGKIAPNEPLPAERDLAISFKVSRDTVRKAIRLLEERGVLYSDHGRGTFAAPAAVRQMSRFLDSFSEDTLKRGGTPGQKILSMENVAANMAIASLLHVEAHVPLMRIRRLRLMDDAVVGLQDSYLHLPQGARLERKELERAGSLYRLLIDKFSIEPSESLESVGAIAASADDALLLGVGPGTPLLVCERVMLSDRREPIEYCEMKYVPSYRYKTRINKWSNG</sequence>
<evidence type="ECO:0000313" key="7">
    <source>
        <dbReference type="Proteomes" id="UP000650424"/>
    </source>
</evidence>
<organism evidence="6 7">
    <name type="scientific">Undibacterium hunanense</name>
    <dbReference type="NCBI Taxonomy" id="2762292"/>
    <lineage>
        <taxon>Bacteria</taxon>
        <taxon>Pseudomonadati</taxon>
        <taxon>Pseudomonadota</taxon>
        <taxon>Betaproteobacteria</taxon>
        <taxon>Burkholderiales</taxon>
        <taxon>Oxalobacteraceae</taxon>
        <taxon>Undibacterium</taxon>
    </lineage>
</organism>
<keyword evidence="1" id="KW-0805">Transcription regulation</keyword>
<dbReference type="PROSITE" id="PS50949">
    <property type="entry name" value="HTH_GNTR"/>
    <property type="match status" value="1"/>
</dbReference>
<evidence type="ECO:0000256" key="3">
    <source>
        <dbReference type="ARBA" id="ARBA00023163"/>
    </source>
</evidence>
<dbReference type="InterPro" id="IPR028978">
    <property type="entry name" value="Chorismate_lyase_/UTRA_dom_sf"/>
</dbReference>
<keyword evidence="2" id="KW-0238">DNA-binding</keyword>
<dbReference type="InterPro" id="IPR050679">
    <property type="entry name" value="Bact_HTH_transcr_reg"/>
</dbReference>
<comment type="caution">
    <text evidence="6">The sequence shown here is derived from an EMBL/GenBank/DDBJ whole genome shotgun (WGS) entry which is preliminary data.</text>
</comment>